<sequence length="236" mass="26163">MSPSARSSHLRSMLIKRDGDKCVVTGAPNLVHTAHSPGPVRETFIQAAHILRRSIIHNHPGSHIAGTLDIIKHYTKLPTSVIDDMTRMIDQPENGMLLTQELHGLFDNYAWCLHPTHVLHEYTIHWLCDMPVGFENFMDVRFHDCSQSGIHLPNPTLIALHAAVAHVLNLSSAADIIDKVSDQFLDEGPTVPSGNRASREDTLLGCSPIELTTASHQLPTNHYGEAATHTFVRPIY</sequence>
<organism evidence="2 3">
    <name type="scientific">Suillus plorans</name>
    <dbReference type="NCBI Taxonomy" id="116603"/>
    <lineage>
        <taxon>Eukaryota</taxon>
        <taxon>Fungi</taxon>
        <taxon>Dikarya</taxon>
        <taxon>Basidiomycota</taxon>
        <taxon>Agaricomycotina</taxon>
        <taxon>Agaricomycetes</taxon>
        <taxon>Agaricomycetidae</taxon>
        <taxon>Boletales</taxon>
        <taxon>Suillineae</taxon>
        <taxon>Suillaceae</taxon>
        <taxon>Suillus</taxon>
    </lineage>
</organism>
<comment type="caution">
    <text evidence="2">The sequence shown here is derived from an EMBL/GenBank/DDBJ whole genome shotgun (WGS) entry which is preliminary data.</text>
</comment>
<evidence type="ECO:0000313" key="2">
    <source>
        <dbReference type="EMBL" id="KAG1790317.1"/>
    </source>
</evidence>
<dbReference type="AlphaFoldDB" id="A0A9P7AKN5"/>
<dbReference type="EMBL" id="JABBWE010000051">
    <property type="protein sequence ID" value="KAG1790317.1"/>
    <property type="molecule type" value="Genomic_DNA"/>
</dbReference>
<dbReference type="Proteomes" id="UP000719766">
    <property type="component" value="Unassembled WGS sequence"/>
</dbReference>
<keyword evidence="3" id="KW-1185">Reference proteome</keyword>
<reference evidence="2" key="1">
    <citation type="journal article" date="2020" name="New Phytol.">
        <title>Comparative genomics reveals dynamic genome evolution in host specialist ectomycorrhizal fungi.</title>
        <authorList>
            <person name="Lofgren L.A."/>
            <person name="Nguyen N.H."/>
            <person name="Vilgalys R."/>
            <person name="Ruytinx J."/>
            <person name="Liao H.L."/>
            <person name="Branco S."/>
            <person name="Kuo A."/>
            <person name="LaButti K."/>
            <person name="Lipzen A."/>
            <person name="Andreopoulos W."/>
            <person name="Pangilinan J."/>
            <person name="Riley R."/>
            <person name="Hundley H."/>
            <person name="Na H."/>
            <person name="Barry K."/>
            <person name="Grigoriev I.V."/>
            <person name="Stajich J.E."/>
            <person name="Kennedy P.G."/>
        </authorList>
    </citation>
    <scope>NUCLEOTIDE SEQUENCE</scope>
    <source>
        <strain evidence="2">S12</strain>
    </source>
</reference>
<proteinExistence type="predicted"/>
<gene>
    <name evidence="2" type="ORF">HD556DRAFT_1446249</name>
</gene>
<feature type="domain" description="HNH nuclease" evidence="1">
    <location>
        <begin position="22"/>
        <end position="113"/>
    </location>
</feature>
<dbReference type="GeneID" id="64600816"/>
<dbReference type="InterPro" id="IPR003615">
    <property type="entry name" value="HNH_nuc"/>
</dbReference>
<name>A0A9P7AKN5_9AGAM</name>
<accession>A0A9P7AKN5</accession>
<dbReference type="OrthoDB" id="3163863at2759"/>
<evidence type="ECO:0000259" key="1">
    <source>
        <dbReference type="Pfam" id="PF13391"/>
    </source>
</evidence>
<evidence type="ECO:0000313" key="3">
    <source>
        <dbReference type="Proteomes" id="UP000719766"/>
    </source>
</evidence>
<dbReference type="RefSeq" id="XP_041157289.1">
    <property type="nucleotide sequence ID" value="XM_041307052.1"/>
</dbReference>
<protein>
    <recommendedName>
        <fullName evidence="1">HNH nuclease domain-containing protein</fullName>
    </recommendedName>
</protein>
<dbReference type="Pfam" id="PF13391">
    <property type="entry name" value="HNH_2"/>
    <property type="match status" value="1"/>
</dbReference>